<dbReference type="Proteomes" id="UP000800200">
    <property type="component" value="Unassembled WGS sequence"/>
</dbReference>
<reference evidence="1" key="1">
    <citation type="journal article" date="2020" name="Stud. Mycol.">
        <title>101 Dothideomycetes genomes: a test case for predicting lifestyles and emergence of pathogens.</title>
        <authorList>
            <person name="Haridas S."/>
            <person name="Albert R."/>
            <person name="Binder M."/>
            <person name="Bloem J."/>
            <person name="Labutti K."/>
            <person name="Salamov A."/>
            <person name="Andreopoulos B."/>
            <person name="Baker S."/>
            <person name="Barry K."/>
            <person name="Bills G."/>
            <person name="Bluhm B."/>
            <person name="Cannon C."/>
            <person name="Castanera R."/>
            <person name="Culley D."/>
            <person name="Daum C."/>
            <person name="Ezra D."/>
            <person name="Gonzalez J."/>
            <person name="Henrissat B."/>
            <person name="Kuo A."/>
            <person name="Liang C."/>
            <person name="Lipzen A."/>
            <person name="Lutzoni F."/>
            <person name="Magnuson J."/>
            <person name="Mondo S."/>
            <person name="Nolan M."/>
            <person name="Ohm R."/>
            <person name="Pangilinan J."/>
            <person name="Park H.-J."/>
            <person name="Ramirez L."/>
            <person name="Alfaro M."/>
            <person name="Sun H."/>
            <person name="Tritt A."/>
            <person name="Yoshinaga Y."/>
            <person name="Zwiers L.-H."/>
            <person name="Turgeon B."/>
            <person name="Goodwin S."/>
            <person name="Spatafora J."/>
            <person name="Crous P."/>
            <person name="Grigoriev I."/>
        </authorList>
    </citation>
    <scope>NUCLEOTIDE SEQUENCE</scope>
    <source>
        <strain evidence="1">CBS 207.26</strain>
    </source>
</reference>
<dbReference type="EMBL" id="ML994614">
    <property type="protein sequence ID" value="KAF2193261.1"/>
    <property type="molecule type" value="Genomic_DNA"/>
</dbReference>
<dbReference type="PANTHER" id="PTHR33112">
    <property type="entry name" value="DOMAIN PROTEIN, PUTATIVE-RELATED"/>
    <property type="match status" value="1"/>
</dbReference>
<evidence type="ECO:0008006" key="3">
    <source>
        <dbReference type="Google" id="ProtNLM"/>
    </source>
</evidence>
<proteinExistence type="predicted"/>
<dbReference type="OrthoDB" id="5102226at2759"/>
<gene>
    <name evidence="1" type="ORF">K469DRAFT_745580</name>
</gene>
<organism evidence="1 2">
    <name type="scientific">Zopfia rhizophila CBS 207.26</name>
    <dbReference type="NCBI Taxonomy" id="1314779"/>
    <lineage>
        <taxon>Eukaryota</taxon>
        <taxon>Fungi</taxon>
        <taxon>Dikarya</taxon>
        <taxon>Ascomycota</taxon>
        <taxon>Pezizomycotina</taxon>
        <taxon>Dothideomycetes</taxon>
        <taxon>Dothideomycetes incertae sedis</taxon>
        <taxon>Zopfiaceae</taxon>
        <taxon>Zopfia</taxon>
    </lineage>
</organism>
<dbReference type="PANTHER" id="PTHR33112:SF1">
    <property type="entry name" value="HETEROKARYON INCOMPATIBILITY DOMAIN-CONTAINING PROTEIN"/>
    <property type="match status" value="1"/>
</dbReference>
<evidence type="ECO:0000313" key="1">
    <source>
        <dbReference type="EMBL" id="KAF2193261.1"/>
    </source>
</evidence>
<sequence length="182" mass="20103">MTSMAPCQLSLQMSRTNVVLGVFPEKNVANRTIRGIQLEDKPDYICNVVTRNTANVPAIDGRTLDSRRIDFGVLREWLRHCEEHHDTVSSCSMGDTAHTIPCFRVINCETPRIIEPPKQYIFSAFSYVWGAAGAVPEAIDKDGNLKDGHIPAVVEDAITATKEMVFGIFGLKGIAFPNAIQI</sequence>
<keyword evidence="2" id="KW-1185">Reference proteome</keyword>
<accession>A0A6A6EPP1</accession>
<evidence type="ECO:0000313" key="2">
    <source>
        <dbReference type="Proteomes" id="UP000800200"/>
    </source>
</evidence>
<dbReference type="AlphaFoldDB" id="A0A6A6EPP1"/>
<protein>
    <recommendedName>
        <fullName evidence="3">Heterokaryon incompatibility domain-containing protein</fullName>
    </recommendedName>
</protein>
<name>A0A6A6EPP1_9PEZI</name>